<feature type="transmembrane region" description="Helical" evidence="7">
    <location>
        <begin position="279"/>
        <end position="301"/>
    </location>
</feature>
<dbReference type="Proteomes" id="UP000268310">
    <property type="component" value="Chromosome"/>
</dbReference>
<keyword evidence="5 7" id="KW-1133">Transmembrane helix</keyword>
<feature type="transmembrane region" description="Helical" evidence="7">
    <location>
        <begin position="348"/>
        <end position="366"/>
    </location>
</feature>
<name>A0ABM7ACF5_9ENTE</name>
<dbReference type="PANTHER" id="PTHR43302:SF5">
    <property type="entry name" value="TRANSPORTER ARSB-RELATED"/>
    <property type="match status" value="1"/>
</dbReference>
<evidence type="ECO:0000313" key="10">
    <source>
        <dbReference type="Proteomes" id="UP000268310"/>
    </source>
</evidence>
<organism evidence="9 10">
    <name type="scientific">Tetragenococcus osmophilus</name>
    <dbReference type="NCBI Taxonomy" id="526944"/>
    <lineage>
        <taxon>Bacteria</taxon>
        <taxon>Bacillati</taxon>
        <taxon>Bacillota</taxon>
        <taxon>Bacilli</taxon>
        <taxon>Lactobacillales</taxon>
        <taxon>Enterococcaceae</taxon>
        <taxon>Tetragenococcus</taxon>
    </lineage>
</organism>
<keyword evidence="4 7" id="KW-0812">Transmembrane</keyword>
<feature type="transmembrane region" description="Helical" evidence="7">
    <location>
        <begin position="244"/>
        <end position="267"/>
    </location>
</feature>
<feature type="domain" description="Citrate transporter-like" evidence="8">
    <location>
        <begin position="18"/>
        <end position="301"/>
    </location>
</feature>
<keyword evidence="2" id="KW-0813">Transport</keyword>
<feature type="transmembrane region" description="Helical" evidence="7">
    <location>
        <begin position="157"/>
        <end position="179"/>
    </location>
</feature>
<sequence>MMKQVIKFFREDLLFSFSLLLAIIAIIFGRFSIQDINFKVIVTLAGLMLVISGLDMSGILSYFGQFLVKKSFSFRQLLRYIVLLSFFSSMFLTNDVAILTLLPIYLRLTKIIDNRQPVLLGTVYIIAAANLGSSFFPFGNPQNLFLYSYYHIPLLKFFSATSLIAISSLILLMISIQFIPKEPIRITLTDNQFDRPKAVGFGVLMLIMIGGVFGLIDYFLALAIVAIIVLFWQPQLFKNVDYRLLATFAFFFVIVGNLSQSESIITWLQSIFTNYENTLLGSILTSQVISNVPAAILLAPFTKYHQSLLLGVNIGGLGTLIASLANLIGYKIIRIQVPSERKLFLRNFYLVNGIFLLLLTLSFSLIS</sequence>
<dbReference type="EMBL" id="CP027783">
    <property type="protein sequence ID" value="AYW48929.1"/>
    <property type="molecule type" value="Genomic_DNA"/>
</dbReference>
<feature type="transmembrane region" description="Helical" evidence="7">
    <location>
        <begin position="307"/>
        <end position="328"/>
    </location>
</feature>
<evidence type="ECO:0000256" key="4">
    <source>
        <dbReference type="ARBA" id="ARBA00022692"/>
    </source>
</evidence>
<feature type="transmembrane region" description="Helical" evidence="7">
    <location>
        <begin position="199"/>
        <end position="232"/>
    </location>
</feature>
<keyword evidence="10" id="KW-1185">Reference proteome</keyword>
<feature type="transmembrane region" description="Helical" evidence="7">
    <location>
        <begin position="40"/>
        <end position="60"/>
    </location>
</feature>
<keyword evidence="6 7" id="KW-0472">Membrane</keyword>
<feature type="transmembrane region" description="Helical" evidence="7">
    <location>
        <begin position="13"/>
        <end position="33"/>
    </location>
</feature>
<evidence type="ECO:0000256" key="2">
    <source>
        <dbReference type="ARBA" id="ARBA00022448"/>
    </source>
</evidence>
<dbReference type="InterPro" id="IPR004680">
    <property type="entry name" value="Cit_transptr-like_dom"/>
</dbReference>
<feature type="transmembrane region" description="Helical" evidence="7">
    <location>
        <begin position="80"/>
        <end position="106"/>
    </location>
</feature>
<gene>
    <name evidence="9" type="ORF">C7K38_07495</name>
</gene>
<dbReference type="Pfam" id="PF03600">
    <property type="entry name" value="CitMHS"/>
    <property type="match status" value="1"/>
</dbReference>
<protein>
    <submittedName>
        <fullName evidence="9">Cation transporter</fullName>
    </submittedName>
</protein>
<evidence type="ECO:0000313" key="9">
    <source>
        <dbReference type="EMBL" id="AYW48929.1"/>
    </source>
</evidence>
<evidence type="ECO:0000256" key="3">
    <source>
        <dbReference type="ARBA" id="ARBA00022475"/>
    </source>
</evidence>
<evidence type="ECO:0000256" key="7">
    <source>
        <dbReference type="SAM" id="Phobius"/>
    </source>
</evidence>
<reference evidence="9 10" key="1">
    <citation type="journal article" date="2012" name="Int. J. Syst. Evol. Microbiol.">
        <title>Characterization of Tetragenococcus strains from sugar thick juice reveals a novel species, Tetragenococcus osmophilus sp. nov., and divides Tetragenococcus halophilus into two subspecies, T. halophilus subsp. halophilus subsp. nov. and T. halophilus subsp. flandriensis subsp. nov.</title>
        <authorList>
            <person name="Juste A."/>
            <person name="Van Trappen S."/>
            <person name="Verreth C."/>
            <person name="Cleenwerck I."/>
            <person name="De Vos P."/>
            <person name="Lievens B."/>
            <person name="Willems K.A."/>
        </authorList>
    </citation>
    <scope>NUCLEOTIDE SEQUENCE [LARGE SCALE GENOMIC DNA]</scope>
    <source>
        <strain evidence="9 10">JCM 31126</strain>
    </source>
</reference>
<evidence type="ECO:0000256" key="5">
    <source>
        <dbReference type="ARBA" id="ARBA00022989"/>
    </source>
</evidence>
<feature type="transmembrane region" description="Helical" evidence="7">
    <location>
        <begin position="118"/>
        <end position="137"/>
    </location>
</feature>
<evidence type="ECO:0000259" key="8">
    <source>
        <dbReference type="Pfam" id="PF03600"/>
    </source>
</evidence>
<proteinExistence type="predicted"/>
<accession>A0ABM7ACF5</accession>
<keyword evidence="3" id="KW-1003">Cell membrane</keyword>
<comment type="subcellular location">
    <subcellularLocation>
        <location evidence="1">Cell membrane</location>
        <topology evidence="1">Multi-pass membrane protein</topology>
    </subcellularLocation>
</comment>
<dbReference type="PANTHER" id="PTHR43302">
    <property type="entry name" value="TRANSPORTER ARSB-RELATED"/>
    <property type="match status" value="1"/>
</dbReference>
<evidence type="ECO:0000256" key="6">
    <source>
        <dbReference type="ARBA" id="ARBA00023136"/>
    </source>
</evidence>
<evidence type="ECO:0000256" key="1">
    <source>
        <dbReference type="ARBA" id="ARBA00004651"/>
    </source>
</evidence>